<reference evidence="2 3" key="1">
    <citation type="journal article" date="2020" name="ISME J.">
        <title>Uncovering the hidden diversity of litter-decomposition mechanisms in mushroom-forming fungi.</title>
        <authorList>
            <person name="Floudas D."/>
            <person name="Bentzer J."/>
            <person name="Ahren D."/>
            <person name="Johansson T."/>
            <person name="Persson P."/>
            <person name="Tunlid A."/>
        </authorList>
    </citation>
    <scope>NUCLEOTIDE SEQUENCE [LARGE SCALE GENOMIC DNA]</scope>
    <source>
        <strain evidence="2 3">CBS 101986</strain>
    </source>
</reference>
<dbReference type="PANTHER" id="PTHR34187:SF2">
    <property type="entry name" value="DUF202 DOMAIN-CONTAINING PROTEIN"/>
    <property type="match status" value="1"/>
</dbReference>
<gene>
    <name evidence="2" type="ORF">D9619_006471</name>
</gene>
<feature type="transmembrane region" description="Helical" evidence="1">
    <location>
        <begin position="57"/>
        <end position="81"/>
    </location>
</feature>
<comment type="caution">
    <text evidence="2">The sequence shown here is derived from an EMBL/GenBank/DDBJ whole genome shotgun (WGS) entry which is preliminary data.</text>
</comment>
<sequence>MIGTLKVANTGSAARDFCMLERNLLSHIKLALLLSLLASSLLLQARLVPGNEQTHNFGVPLASVEFFAAMAAIIAGVWEYYSGYSDLRMSRAFLAAAKPHMIIMGTVAGIIFGTCIVLLVRDS</sequence>
<dbReference type="OrthoDB" id="5525680at2759"/>
<feature type="transmembrane region" description="Helical" evidence="1">
    <location>
        <begin position="24"/>
        <end position="45"/>
    </location>
</feature>
<evidence type="ECO:0000256" key="1">
    <source>
        <dbReference type="SAM" id="Phobius"/>
    </source>
</evidence>
<evidence type="ECO:0008006" key="4">
    <source>
        <dbReference type="Google" id="ProtNLM"/>
    </source>
</evidence>
<keyword evidence="3" id="KW-1185">Reference proteome</keyword>
<dbReference type="AlphaFoldDB" id="A0A8H5B586"/>
<keyword evidence="1" id="KW-1133">Transmembrane helix</keyword>
<evidence type="ECO:0000313" key="2">
    <source>
        <dbReference type="EMBL" id="KAF5316268.1"/>
    </source>
</evidence>
<name>A0A8H5B586_9AGAR</name>
<dbReference type="InterPro" id="IPR052053">
    <property type="entry name" value="IM_YidH-like"/>
</dbReference>
<accession>A0A8H5B586</accession>
<keyword evidence="1" id="KW-0812">Transmembrane</keyword>
<proteinExistence type="predicted"/>
<keyword evidence="1" id="KW-0472">Membrane</keyword>
<dbReference type="Proteomes" id="UP000567179">
    <property type="component" value="Unassembled WGS sequence"/>
</dbReference>
<dbReference type="EMBL" id="JAACJJ010000042">
    <property type="protein sequence ID" value="KAF5316268.1"/>
    <property type="molecule type" value="Genomic_DNA"/>
</dbReference>
<evidence type="ECO:0000313" key="3">
    <source>
        <dbReference type="Proteomes" id="UP000567179"/>
    </source>
</evidence>
<dbReference type="PANTHER" id="PTHR34187">
    <property type="entry name" value="FGR18P"/>
    <property type="match status" value="1"/>
</dbReference>
<feature type="transmembrane region" description="Helical" evidence="1">
    <location>
        <begin position="101"/>
        <end position="120"/>
    </location>
</feature>
<organism evidence="2 3">
    <name type="scientific">Psilocybe cf. subviscida</name>
    <dbReference type="NCBI Taxonomy" id="2480587"/>
    <lineage>
        <taxon>Eukaryota</taxon>
        <taxon>Fungi</taxon>
        <taxon>Dikarya</taxon>
        <taxon>Basidiomycota</taxon>
        <taxon>Agaricomycotina</taxon>
        <taxon>Agaricomycetes</taxon>
        <taxon>Agaricomycetidae</taxon>
        <taxon>Agaricales</taxon>
        <taxon>Agaricineae</taxon>
        <taxon>Strophariaceae</taxon>
        <taxon>Psilocybe</taxon>
    </lineage>
</organism>
<protein>
    <recommendedName>
        <fullName evidence="4">DUF202 domain-containing protein</fullName>
    </recommendedName>
</protein>